<sequence length="617" mass="71156">FHISCLKLLSEQINQQHTKKSFEKRKDALADFYVKNMAAVDPDEYVVLDEFQDALEEQPEANKRDLEISIEDTRHAVNLFFNNQFDEAVAFMEPKANESMYHSLGFATLSFIKAVMTCDEKDVNKAVGLTKVASSVCEKFRKPNNLTDRLVNLSISADENNYTQEQLHAELCYAEALLERALLTFVQDENLMNFIKGAVRSRTCYMSYKKCVQYLVSHFWTDENIRSHYESGVKLGYGTFNLLVSALPQRVLRLVEFAGFSGDRVYALNALKSAAFMHHTLRWPLSALVLLVWNLIVVYCLGTGESDLELSKTLIRTLFMHFPKSSLVLFFAGRYAEIHGNFTKTEELLQKSIDQQSTMRGFHHICFWELMFCNSFQQNWKQAFKYADLLYIENHWSRSSYAYFCASLLIAQNTSDCNANVEENREKILQYMKQVPLLKVKLSGKSLPLEKFCVTKSAQFFNHNFLFIPIYELIYFYGGFSCLANNEIAMKAVLADIESKYKLLAGDSSSNLNVSADDYCLYLFMKAMCLKHLQSPFQAEQCLMEVISRKVDLKVNTYLLSNAYLEIALLHYESGNVESVKNYLTKAKECKNYLLESRTHFRIHSLEMRLKNPHTSD</sequence>
<proteinExistence type="predicted"/>
<dbReference type="InterPro" id="IPR019412">
    <property type="entry name" value="IML2/TPR_39"/>
</dbReference>
<evidence type="ECO:0000313" key="2">
    <source>
        <dbReference type="Proteomes" id="UP000054805"/>
    </source>
</evidence>
<dbReference type="SUPFAM" id="SSF48452">
    <property type="entry name" value="TPR-like"/>
    <property type="match status" value="1"/>
</dbReference>
<dbReference type="PANTHER" id="PTHR31859">
    <property type="entry name" value="TETRATRICOPEPTIDE REPEAT PROTEIN 39 FAMILY MEMBER"/>
    <property type="match status" value="1"/>
</dbReference>
<evidence type="ECO:0000313" key="1">
    <source>
        <dbReference type="EMBL" id="KRZ26017.1"/>
    </source>
</evidence>
<dbReference type="AlphaFoldDB" id="A0A0V1ITE9"/>
<comment type="caution">
    <text evidence="1">The sequence shown here is derived from an EMBL/GenBank/DDBJ whole genome shotgun (WGS) entry which is preliminary data.</text>
</comment>
<gene>
    <name evidence="1" type="primary">ttc39b</name>
    <name evidence="1" type="ORF">T4B_15615</name>
</gene>
<dbReference type="PANTHER" id="PTHR31859:SF9">
    <property type="entry name" value="TETRATRICOPEPTIDE REPEAT PROTEIN 39B"/>
    <property type="match status" value="1"/>
</dbReference>
<protein>
    <submittedName>
        <fullName evidence="1">Tetratricopeptide repeat protein 39B</fullName>
    </submittedName>
</protein>
<keyword evidence="2" id="KW-1185">Reference proteome</keyword>
<feature type="non-terminal residue" evidence="1">
    <location>
        <position position="1"/>
    </location>
</feature>
<dbReference type="Pfam" id="PF10300">
    <property type="entry name" value="Iml2-TPR_39"/>
    <property type="match status" value="1"/>
</dbReference>
<organism evidence="1 2">
    <name type="scientific">Trichinella pseudospiralis</name>
    <name type="common">Parasitic roundworm</name>
    <dbReference type="NCBI Taxonomy" id="6337"/>
    <lineage>
        <taxon>Eukaryota</taxon>
        <taxon>Metazoa</taxon>
        <taxon>Ecdysozoa</taxon>
        <taxon>Nematoda</taxon>
        <taxon>Enoplea</taxon>
        <taxon>Dorylaimia</taxon>
        <taxon>Trichinellida</taxon>
        <taxon>Trichinellidae</taxon>
        <taxon>Trichinella</taxon>
    </lineage>
</organism>
<accession>A0A0V1ITE9</accession>
<name>A0A0V1ITE9_TRIPS</name>
<dbReference type="Proteomes" id="UP000054805">
    <property type="component" value="Unassembled WGS sequence"/>
</dbReference>
<reference evidence="1 2" key="1">
    <citation type="submission" date="2015-01" db="EMBL/GenBank/DDBJ databases">
        <title>Evolution of Trichinella species and genotypes.</title>
        <authorList>
            <person name="Korhonen P.K."/>
            <person name="Edoardo P."/>
            <person name="Giuseppe L.R."/>
            <person name="Gasser R.B."/>
        </authorList>
    </citation>
    <scope>NUCLEOTIDE SEQUENCE [LARGE SCALE GENOMIC DNA]</scope>
    <source>
        <strain evidence="1">ISS588</strain>
    </source>
</reference>
<dbReference type="EMBL" id="JYDS01000091">
    <property type="protein sequence ID" value="KRZ26017.1"/>
    <property type="molecule type" value="Genomic_DNA"/>
</dbReference>
<dbReference type="InterPro" id="IPR011990">
    <property type="entry name" value="TPR-like_helical_dom_sf"/>
</dbReference>